<protein>
    <submittedName>
        <fullName evidence="3">DUF11 domain-containing protein</fullName>
    </submittedName>
</protein>
<feature type="domain" description="DUF7507" evidence="2">
    <location>
        <begin position="992"/>
        <end position="1085"/>
    </location>
</feature>
<feature type="compositionally biased region" description="Acidic residues" evidence="1">
    <location>
        <begin position="1095"/>
        <end position="1119"/>
    </location>
</feature>
<feature type="domain" description="DUF7507" evidence="2">
    <location>
        <begin position="741"/>
        <end position="842"/>
    </location>
</feature>
<dbReference type="InterPro" id="IPR047589">
    <property type="entry name" value="DUF11_rpt"/>
</dbReference>
<comment type="caution">
    <text evidence="3">The sequence shown here is derived from an EMBL/GenBank/DDBJ whole genome shotgun (WGS) entry which is preliminary data.</text>
</comment>
<accession>A0A6M0CHB4</accession>
<feature type="region of interest" description="Disordered" evidence="1">
    <location>
        <begin position="1094"/>
        <end position="1119"/>
    </location>
</feature>
<feature type="compositionally biased region" description="Acidic residues" evidence="1">
    <location>
        <begin position="1292"/>
        <end position="1313"/>
    </location>
</feature>
<gene>
    <name evidence="3" type="ORF">GWK10_04035</name>
</gene>
<dbReference type="InterPro" id="IPR055354">
    <property type="entry name" value="DUF7507"/>
</dbReference>
<dbReference type="InterPro" id="IPR051172">
    <property type="entry name" value="Chlamydia_OmcB"/>
</dbReference>
<feature type="domain" description="DUF7507" evidence="2">
    <location>
        <begin position="153"/>
        <end position="257"/>
    </location>
</feature>
<organism evidence="3 4">
    <name type="scientific">Spongiivirga citrea</name>
    <dbReference type="NCBI Taxonomy" id="1481457"/>
    <lineage>
        <taxon>Bacteria</taxon>
        <taxon>Pseudomonadati</taxon>
        <taxon>Bacteroidota</taxon>
        <taxon>Flavobacteriia</taxon>
        <taxon>Flavobacteriales</taxon>
        <taxon>Flavobacteriaceae</taxon>
        <taxon>Spongiivirga</taxon>
    </lineage>
</organism>
<dbReference type="InterPro" id="IPR028974">
    <property type="entry name" value="TSP_type-3_rpt"/>
</dbReference>
<sequence>MNRNEKSFISIGGMLRSFFTVCVLLISTYSFAQVDLRMEQTGGPNPVTQVGDVVGFTITVDNAQLGAIALTGVEVEFVNPNFVATLLVLDSGDSNSNGILDVGEAWLYSSSYTVTQGDIDNGSRLTNAVNLTSNELPAESTAAVTLISVINRISIDKTQTGGPNNVTAANEVIEYTIVLTNEGQISQTAISLSETFPGAGPNTLNGPTESGTVDNILSPGETFTYNATYTTTAADIVAAETLVNRVRVTTNQISESQSSSASTPVNNSPIFTVTKTQVTGPTIVTAAEQQLEYDVVVANSGTSNLTDVQIQEFFPGNGVSSQQATPTESGTVDGILSPSETFTWRVRYRPDQEDIDTKINLINRVRVTVAESAVILETQETTPIQPITSLSVVKNQTGGPANVTAIGQLLTYEITLLNTGTRTLTNLVFTDDFPGNGAMSLTGPVESGTVDNEISPGESFVYTATYTVTQEDIDAANPLVNRAFAVTTEFPTTITDTAITPVNGIPLFTVTKTQTAGPASVSAPGEVITYEILVANTGTVSLSNVVLDDVFPGTGANSISAPVESFATGVTGILEVGETFTYTATYTVLQEDIDSNSQLVNTANVTTQETGATVVSDTATTPVDAVLLLELIKQGTYVDENGNSITDVGDVINYVFTLTNGGNRTLNNITINDLNTDVVVSGSPINLNSGDSNNSNFTGQYAITQVDIDAGFFENTAVASSDEVDSPTAVSNVPLTQTFGITLEKNDTFDIGADGIVNPGDIITYNFTIRNTGNTTLQNIQVVDNVAGVMLSGGPLSQLDPGAVNTDTFIATYAITQTDIDNQQFSNQARVTALAPDNTTVVADNASDDPDTADPNDPTITTAPNITGLQLFKTGVFNDENGDAAAQAGETVSYSFTVTNTGTATINNLSITDPLVVVDGGPLVALAPGNTDSTTFTAIYTLTDADVVSDFIFNQATVSGTDPDGNMVTDLSDDPNTPEIDDETATILERFPNISLSKTGIFNDENGDFLPQIGETVSYTFSFRNTGNVALSNITINDPLVAVNGTFTGSLEPGDEDTATFTATYSIVQADIDARLLSNQATISAFFDNNGASEEIQDLSDDPNNDSDVDTNGDGEPDDPTVLIYPADTDGDGIQDLTDLDDDNDGIPDAIELEGNATRDTDEDGIIDSLDQDSDGDELFDWIEAGHFAENITADNRLAGPFGDDGISDQVQDDPNSGVINYELADISDEDGIPNFQDMDDDDDSVLTIFEGANPDGDGNPLTGDTLDTDNDEVPDFLDPDDDNDTQLTIDESPDPNDDGNPDDAIDTDEDGIPDYLDPSIDIEFTEFNAITPNGDALNNQLELNGIELFPDNKIEIFNRWGAKVYETSGYGIGDNFFRGFANSGNESGKSLPSGTYFYVVNYANGVEQVTKSGYLYIN</sequence>
<dbReference type="SUPFAM" id="SSF103647">
    <property type="entry name" value="TSP type-3 repeat"/>
    <property type="match status" value="1"/>
</dbReference>
<evidence type="ECO:0000256" key="1">
    <source>
        <dbReference type="SAM" id="MobiDB-lite"/>
    </source>
</evidence>
<feature type="domain" description="DUF7507" evidence="2">
    <location>
        <begin position="389"/>
        <end position="489"/>
    </location>
</feature>
<dbReference type="InterPro" id="IPR026341">
    <property type="entry name" value="T9SS_type_B"/>
</dbReference>
<dbReference type="PANTHER" id="PTHR34819:SF3">
    <property type="entry name" value="CELL SURFACE PROTEIN"/>
    <property type="match status" value="1"/>
</dbReference>
<dbReference type="GO" id="GO:0005509">
    <property type="term" value="F:calcium ion binding"/>
    <property type="evidence" value="ECO:0007669"/>
    <property type="project" value="InterPro"/>
</dbReference>
<evidence type="ECO:0000313" key="4">
    <source>
        <dbReference type="Proteomes" id="UP000474296"/>
    </source>
</evidence>
<reference evidence="3 4" key="1">
    <citation type="submission" date="2020-01" db="EMBL/GenBank/DDBJ databases">
        <title>Spongiivirga citrea KCTC 32990T.</title>
        <authorList>
            <person name="Wang G."/>
        </authorList>
    </citation>
    <scope>NUCLEOTIDE SEQUENCE [LARGE SCALE GENOMIC DNA]</scope>
    <source>
        <strain evidence="3 4">KCTC 32990</strain>
    </source>
</reference>
<dbReference type="Pfam" id="PF24346">
    <property type="entry name" value="DUF7507"/>
    <property type="match status" value="9"/>
</dbReference>
<feature type="domain" description="DUF7507" evidence="2">
    <location>
        <begin position="269"/>
        <end position="368"/>
    </location>
</feature>
<feature type="domain" description="DUF7507" evidence="2">
    <location>
        <begin position="507"/>
        <end position="617"/>
    </location>
</feature>
<dbReference type="Pfam" id="PF13585">
    <property type="entry name" value="CHU_C"/>
    <property type="match status" value="1"/>
</dbReference>
<keyword evidence="4" id="KW-1185">Reference proteome</keyword>
<evidence type="ECO:0000313" key="3">
    <source>
        <dbReference type="EMBL" id="NER16363.1"/>
    </source>
</evidence>
<name>A0A6M0CHB4_9FLAO</name>
<feature type="compositionally biased region" description="Acidic residues" evidence="1">
    <location>
        <begin position="1267"/>
        <end position="1285"/>
    </location>
</feature>
<evidence type="ECO:0000259" key="2">
    <source>
        <dbReference type="Pfam" id="PF24346"/>
    </source>
</evidence>
<dbReference type="NCBIfam" id="TIGR04131">
    <property type="entry name" value="Bac_Flav_CTERM"/>
    <property type="match status" value="1"/>
</dbReference>
<dbReference type="Gene3D" id="4.10.1080.10">
    <property type="entry name" value="TSP type-3 repeat"/>
    <property type="match status" value="1"/>
</dbReference>
<feature type="region of interest" description="Disordered" evidence="1">
    <location>
        <begin position="1251"/>
        <end position="1316"/>
    </location>
</feature>
<feature type="domain" description="DUF7507" evidence="2">
    <location>
        <begin position="642"/>
        <end position="728"/>
    </location>
</feature>
<dbReference type="NCBIfam" id="TIGR01451">
    <property type="entry name" value="B_ant_repeat"/>
    <property type="match status" value="5"/>
</dbReference>
<feature type="domain" description="DUF7507" evidence="2">
    <location>
        <begin position="881"/>
        <end position="970"/>
    </location>
</feature>
<dbReference type="Proteomes" id="UP000474296">
    <property type="component" value="Unassembled WGS sequence"/>
</dbReference>
<dbReference type="RefSeq" id="WP_164029638.1">
    <property type="nucleotide sequence ID" value="NZ_JAABOQ010000002.1"/>
</dbReference>
<proteinExistence type="predicted"/>
<dbReference type="PANTHER" id="PTHR34819">
    <property type="entry name" value="LARGE CYSTEINE-RICH PERIPLASMIC PROTEIN OMCB"/>
    <property type="match status" value="1"/>
</dbReference>
<dbReference type="EMBL" id="JAABOQ010000002">
    <property type="protein sequence ID" value="NER16363.1"/>
    <property type="molecule type" value="Genomic_DNA"/>
</dbReference>
<feature type="domain" description="DUF7507" evidence="2">
    <location>
        <begin position="36"/>
        <end position="133"/>
    </location>
</feature>